<evidence type="ECO:0008006" key="5">
    <source>
        <dbReference type="Google" id="ProtNLM"/>
    </source>
</evidence>
<feature type="transmembrane region" description="Helical" evidence="2">
    <location>
        <begin position="106"/>
        <end position="125"/>
    </location>
</feature>
<keyword evidence="4" id="KW-1185">Reference proteome</keyword>
<name>A0A267DTY8_9PLAT</name>
<dbReference type="SUPFAM" id="SSF103473">
    <property type="entry name" value="MFS general substrate transporter"/>
    <property type="match status" value="1"/>
</dbReference>
<keyword evidence="2" id="KW-1133">Transmembrane helix</keyword>
<dbReference type="PANTHER" id="PTHR20765:SF1">
    <property type="entry name" value="EQUILIBRATIVE NUCLEOBASE TRANSPORTER 1"/>
    <property type="match status" value="1"/>
</dbReference>
<proteinExistence type="predicted"/>
<reference evidence="3 4" key="1">
    <citation type="submission" date="2017-06" db="EMBL/GenBank/DDBJ databases">
        <title>A platform for efficient transgenesis in Macrostomum lignano, a flatworm model organism for stem cell research.</title>
        <authorList>
            <person name="Berezikov E."/>
        </authorList>
    </citation>
    <scope>NUCLEOTIDE SEQUENCE [LARGE SCALE GENOMIC DNA]</scope>
    <source>
        <strain evidence="3">DV1</strain>
        <tissue evidence="3">Whole organism</tissue>
    </source>
</reference>
<feature type="transmembrane region" description="Helical" evidence="2">
    <location>
        <begin position="423"/>
        <end position="443"/>
    </location>
</feature>
<evidence type="ECO:0000313" key="4">
    <source>
        <dbReference type="Proteomes" id="UP000215902"/>
    </source>
</evidence>
<accession>A0A267DTY8</accession>
<feature type="transmembrane region" description="Helical" evidence="2">
    <location>
        <begin position="131"/>
        <end position="148"/>
    </location>
</feature>
<dbReference type="InterPro" id="IPR027197">
    <property type="entry name" value="SLC43A3"/>
</dbReference>
<feature type="transmembrane region" description="Helical" evidence="2">
    <location>
        <begin position="281"/>
        <end position="300"/>
    </location>
</feature>
<dbReference type="AlphaFoldDB" id="A0A267DTY8"/>
<evidence type="ECO:0000313" key="3">
    <source>
        <dbReference type="EMBL" id="PAA52758.1"/>
    </source>
</evidence>
<dbReference type="STRING" id="282301.A0A267DTY8"/>
<keyword evidence="2" id="KW-0812">Transmembrane</keyword>
<gene>
    <name evidence="3" type="ORF">BOX15_Mlig006141g1</name>
</gene>
<comment type="caution">
    <text evidence="3">The sequence shown here is derived from an EMBL/GenBank/DDBJ whole genome shotgun (WGS) entry which is preliminary data.</text>
</comment>
<evidence type="ECO:0000256" key="1">
    <source>
        <dbReference type="SAM" id="MobiDB-lite"/>
    </source>
</evidence>
<dbReference type="OrthoDB" id="330047at2759"/>
<organism evidence="3 4">
    <name type="scientific">Macrostomum lignano</name>
    <dbReference type="NCBI Taxonomy" id="282301"/>
    <lineage>
        <taxon>Eukaryota</taxon>
        <taxon>Metazoa</taxon>
        <taxon>Spiralia</taxon>
        <taxon>Lophotrochozoa</taxon>
        <taxon>Platyhelminthes</taxon>
        <taxon>Rhabditophora</taxon>
        <taxon>Macrostomorpha</taxon>
        <taxon>Macrostomida</taxon>
        <taxon>Macrostomidae</taxon>
        <taxon>Macrostomum</taxon>
    </lineage>
</organism>
<feature type="transmembrane region" description="Helical" evidence="2">
    <location>
        <begin position="320"/>
        <end position="342"/>
    </location>
</feature>
<sequence>MSDSEKKPPLAAPSNLRIAVTIGLAMLETLLFSGIAYGVVSLVPVLNDRGVYSHLCAPNVTAGANATASCSAARDQITLAFTITQVVTPFGNVASGFILDRWGFRVVKTIAAALFGLGSLCFTLVQPGADWLIFPGTLILGLSGIQVVMSNLQLSTMVKFPFVVAAMISGLFGACTMVPSVLVQISRSNVNGFIAFGVYTGLGVLTISLTVAVYPGKYNRLQVDSGPAPQHISLASLRGRKSKKEAQQQGQKTTESDGESDSSEKPQPFCSGLQFLLTTDFFLMVLWMICNNLRLNYFFGSLNAYVDLITDGNQDLVEQYAVVFGYFFLANPLISLLPGLLLDLQKRLIPTLRQNTYRTYKLNTVTTLTLAGLIGLISCLMMLPNCTDILIPAFVVTAVFRAFLFSTLSNYCISVFKPENFGIVYTGVLCCAAPFMFLTVPLTSWMQDSRTPDTINYILAGLTCVSLIHPLVLLLRNIRPTGGHRVQPVVVNEADFDTRL</sequence>
<keyword evidence="2" id="KW-0472">Membrane</keyword>
<feature type="transmembrane region" description="Helical" evidence="2">
    <location>
        <begin position="193"/>
        <end position="214"/>
    </location>
</feature>
<feature type="transmembrane region" description="Helical" evidence="2">
    <location>
        <begin position="362"/>
        <end position="383"/>
    </location>
</feature>
<feature type="transmembrane region" description="Helical" evidence="2">
    <location>
        <begin position="20"/>
        <end position="43"/>
    </location>
</feature>
<dbReference type="PANTHER" id="PTHR20765">
    <property type="entry name" value="SOLUTE CARRIER FAMILY 43 MEMBER 3-RELATED"/>
    <property type="match status" value="1"/>
</dbReference>
<protein>
    <recommendedName>
        <fullName evidence="5">MFS domain-containing protein</fullName>
    </recommendedName>
</protein>
<dbReference type="EMBL" id="NIVC01003188">
    <property type="protein sequence ID" value="PAA52758.1"/>
    <property type="molecule type" value="Genomic_DNA"/>
</dbReference>
<dbReference type="Gene3D" id="1.20.1250.20">
    <property type="entry name" value="MFS general substrate transporter like domains"/>
    <property type="match status" value="1"/>
</dbReference>
<feature type="transmembrane region" description="Helical" evidence="2">
    <location>
        <begin position="455"/>
        <end position="475"/>
    </location>
</feature>
<feature type="transmembrane region" description="Helical" evidence="2">
    <location>
        <begin position="389"/>
        <end position="411"/>
    </location>
</feature>
<feature type="region of interest" description="Disordered" evidence="1">
    <location>
        <begin position="238"/>
        <end position="265"/>
    </location>
</feature>
<dbReference type="InterPro" id="IPR036259">
    <property type="entry name" value="MFS_trans_sf"/>
</dbReference>
<feature type="transmembrane region" description="Helical" evidence="2">
    <location>
        <begin position="160"/>
        <end position="181"/>
    </location>
</feature>
<evidence type="ECO:0000256" key="2">
    <source>
        <dbReference type="SAM" id="Phobius"/>
    </source>
</evidence>
<dbReference type="Proteomes" id="UP000215902">
    <property type="component" value="Unassembled WGS sequence"/>
</dbReference>